<accession>A0A645FS98</accession>
<protein>
    <submittedName>
        <fullName evidence="2">Uncharacterized protein</fullName>
    </submittedName>
</protein>
<dbReference type="AlphaFoldDB" id="A0A645FS98"/>
<gene>
    <name evidence="2" type="ORF">SDC9_162282</name>
</gene>
<evidence type="ECO:0000313" key="2">
    <source>
        <dbReference type="EMBL" id="MPN14953.1"/>
    </source>
</evidence>
<sequence length="106" mass="12017">MPNTAGIACVVHARRKVGSHRAVAGRDELHLALGELGRFLQSDHVVFLPLILKYILLVVAISEFDAAAVRKRKYALRLVVVHKTRKFRLQRPHVVLGQLRQRPPEQ</sequence>
<evidence type="ECO:0000256" key="1">
    <source>
        <dbReference type="SAM" id="Phobius"/>
    </source>
</evidence>
<keyword evidence="1" id="KW-1133">Transmembrane helix</keyword>
<keyword evidence="1" id="KW-0472">Membrane</keyword>
<proteinExistence type="predicted"/>
<dbReference type="EMBL" id="VSSQ01061652">
    <property type="protein sequence ID" value="MPN14953.1"/>
    <property type="molecule type" value="Genomic_DNA"/>
</dbReference>
<feature type="transmembrane region" description="Helical" evidence="1">
    <location>
        <begin position="46"/>
        <end position="68"/>
    </location>
</feature>
<keyword evidence="1" id="KW-0812">Transmembrane</keyword>
<organism evidence="2">
    <name type="scientific">bioreactor metagenome</name>
    <dbReference type="NCBI Taxonomy" id="1076179"/>
    <lineage>
        <taxon>unclassified sequences</taxon>
        <taxon>metagenomes</taxon>
        <taxon>ecological metagenomes</taxon>
    </lineage>
</organism>
<name>A0A645FS98_9ZZZZ</name>
<comment type="caution">
    <text evidence="2">The sequence shown here is derived from an EMBL/GenBank/DDBJ whole genome shotgun (WGS) entry which is preliminary data.</text>
</comment>
<reference evidence="2" key="1">
    <citation type="submission" date="2019-08" db="EMBL/GenBank/DDBJ databases">
        <authorList>
            <person name="Kucharzyk K."/>
            <person name="Murdoch R.W."/>
            <person name="Higgins S."/>
            <person name="Loffler F."/>
        </authorList>
    </citation>
    <scope>NUCLEOTIDE SEQUENCE</scope>
</reference>